<dbReference type="CDD" id="cd04301">
    <property type="entry name" value="NAT_SF"/>
    <property type="match status" value="1"/>
</dbReference>
<keyword evidence="2" id="KW-0808">Transferase</keyword>
<dbReference type="EMBL" id="SLZR01000035">
    <property type="protein sequence ID" value="TCS35529.1"/>
    <property type="molecule type" value="Genomic_DNA"/>
</dbReference>
<dbReference type="Pfam" id="PF00583">
    <property type="entry name" value="Acetyltransf_1"/>
    <property type="match status" value="1"/>
</dbReference>
<evidence type="ECO:0000313" key="2">
    <source>
        <dbReference type="EMBL" id="TCS35529.1"/>
    </source>
</evidence>
<protein>
    <submittedName>
        <fullName evidence="2">RimJ/RimL family protein N-acetyltransferase</fullName>
    </submittedName>
</protein>
<dbReference type="InterPro" id="IPR050276">
    <property type="entry name" value="MshD_Acetyltransferase"/>
</dbReference>
<dbReference type="GO" id="GO:0016747">
    <property type="term" value="F:acyltransferase activity, transferring groups other than amino-acyl groups"/>
    <property type="evidence" value="ECO:0007669"/>
    <property type="project" value="InterPro"/>
</dbReference>
<gene>
    <name evidence="2" type="ORF">BCF53_1353</name>
</gene>
<dbReference type="AlphaFoldDB" id="A0A4R3HVZ4"/>
<sequence length="157" mass="17971">MISLRIMRQDEFPAYRSYFVEDYSREIAENYGHSVELAINLAEAELQSSFPDGPDSKGHELLCLEARVNGATKVVGYLWHSVQADLSSTFIYDFYVFDKYRGQGFGKQAIHALENQLKAAEIHEIKLRVAYYNKRALKLYEQAGFLITGFNMSKKLG</sequence>
<keyword evidence="3" id="KW-1185">Reference proteome</keyword>
<feature type="domain" description="N-acetyltransferase" evidence="1">
    <location>
        <begin position="2"/>
        <end position="157"/>
    </location>
</feature>
<comment type="caution">
    <text evidence="2">The sequence shown here is derived from an EMBL/GenBank/DDBJ whole genome shotgun (WGS) entry which is preliminary data.</text>
</comment>
<dbReference type="RefSeq" id="WP_132704241.1">
    <property type="nucleotide sequence ID" value="NZ_SLZR01000035.1"/>
</dbReference>
<organism evidence="2 3">
    <name type="scientific">Reinekea marinisedimentorum</name>
    <dbReference type="NCBI Taxonomy" id="230495"/>
    <lineage>
        <taxon>Bacteria</taxon>
        <taxon>Pseudomonadati</taxon>
        <taxon>Pseudomonadota</taxon>
        <taxon>Gammaproteobacteria</taxon>
        <taxon>Oceanospirillales</taxon>
        <taxon>Saccharospirillaceae</taxon>
        <taxon>Reinekea</taxon>
    </lineage>
</organism>
<reference evidence="2 3" key="1">
    <citation type="submission" date="2019-03" db="EMBL/GenBank/DDBJ databases">
        <title>Genomic Encyclopedia of Archaeal and Bacterial Type Strains, Phase II (KMG-II): from individual species to whole genera.</title>
        <authorList>
            <person name="Goeker M."/>
        </authorList>
    </citation>
    <scope>NUCLEOTIDE SEQUENCE [LARGE SCALE GENOMIC DNA]</scope>
    <source>
        <strain evidence="2 3">DSM 15388</strain>
    </source>
</reference>
<dbReference type="PANTHER" id="PTHR43617">
    <property type="entry name" value="L-AMINO ACID N-ACETYLTRANSFERASE"/>
    <property type="match status" value="1"/>
</dbReference>
<dbReference type="InterPro" id="IPR016181">
    <property type="entry name" value="Acyl_CoA_acyltransferase"/>
</dbReference>
<dbReference type="OrthoDB" id="1858440at2"/>
<accession>A0A4R3HVZ4</accession>
<dbReference type="Proteomes" id="UP000295793">
    <property type="component" value="Unassembled WGS sequence"/>
</dbReference>
<name>A0A4R3HVZ4_9GAMM</name>
<dbReference type="PROSITE" id="PS51186">
    <property type="entry name" value="GNAT"/>
    <property type="match status" value="1"/>
</dbReference>
<dbReference type="InterPro" id="IPR000182">
    <property type="entry name" value="GNAT_dom"/>
</dbReference>
<proteinExistence type="predicted"/>
<evidence type="ECO:0000259" key="1">
    <source>
        <dbReference type="PROSITE" id="PS51186"/>
    </source>
</evidence>
<dbReference type="Gene3D" id="3.40.630.30">
    <property type="match status" value="1"/>
</dbReference>
<dbReference type="SUPFAM" id="SSF55729">
    <property type="entry name" value="Acyl-CoA N-acyltransferases (Nat)"/>
    <property type="match status" value="1"/>
</dbReference>
<evidence type="ECO:0000313" key="3">
    <source>
        <dbReference type="Proteomes" id="UP000295793"/>
    </source>
</evidence>